<evidence type="ECO:0000313" key="2">
    <source>
        <dbReference type="Proteomes" id="UP000740926"/>
    </source>
</evidence>
<sequence>MPILYDTMDAFLPNRSPDARCNPSMLLNLPLLALFSDIPSDHWLRDRQRTKIQTSCFFTYDRSLQRARSMLQPDNPTHSRLSARLFRDLQNRTVTLNNMTWTLILNISPDSGLVDDTPFISQLSMSASWISFHPQDFCQTQLDPLLPCSLSPWSPSK</sequence>
<accession>A0A9P6Z651</accession>
<evidence type="ECO:0000313" key="1">
    <source>
        <dbReference type="EMBL" id="KAG1570838.1"/>
    </source>
</evidence>
<keyword evidence="2" id="KW-1185">Reference proteome</keyword>
<dbReference type="Proteomes" id="UP000740926">
    <property type="component" value="Unassembled WGS sequence"/>
</dbReference>
<organism evidence="1 2">
    <name type="scientific">Rhizopus delemar</name>
    <dbReference type="NCBI Taxonomy" id="936053"/>
    <lineage>
        <taxon>Eukaryota</taxon>
        <taxon>Fungi</taxon>
        <taxon>Fungi incertae sedis</taxon>
        <taxon>Mucoromycota</taxon>
        <taxon>Mucoromycotina</taxon>
        <taxon>Mucoromycetes</taxon>
        <taxon>Mucorales</taxon>
        <taxon>Mucorineae</taxon>
        <taxon>Rhizopodaceae</taxon>
        <taxon>Rhizopus</taxon>
    </lineage>
</organism>
<protein>
    <submittedName>
        <fullName evidence="1">Uncharacterized protein</fullName>
    </submittedName>
</protein>
<name>A0A9P6Z651_9FUNG</name>
<gene>
    <name evidence="1" type="ORF">G6F50_005145</name>
</gene>
<dbReference type="EMBL" id="JAANIU010000662">
    <property type="protein sequence ID" value="KAG1570838.1"/>
    <property type="molecule type" value="Genomic_DNA"/>
</dbReference>
<dbReference type="AlphaFoldDB" id="A0A9P6Z651"/>
<reference evidence="1 2" key="1">
    <citation type="journal article" date="2020" name="Microb. Genom.">
        <title>Genetic diversity of clinical and environmental Mucorales isolates obtained from an investigation of mucormycosis cases among solid organ transplant recipients.</title>
        <authorList>
            <person name="Nguyen M.H."/>
            <person name="Kaul D."/>
            <person name="Muto C."/>
            <person name="Cheng S.J."/>
            <person name="Richter R.A."/>
            <person name="Bruno V.M."/>
            <person name="Liu G."/>
            <person name="Beyhan S."/>
            <person name="Sundermann A.J."/>
            <person name="Mounaud S."/>
            <person name="Pasculle A.W."/>
            <person name="Nierman W.C."/>
            <person name="Driscoll E."/>
            <person name="Cumbie R."/>
            <person name="Clancy C.J."/>
            <person name="Dupont C.L."/>
        </authorList>
    </citation>
    <scope>NUCLEOTIDE SEQUENCE [LARGE SCALE GENOMIC DNA]</scope>
    <source>
        <strain evidence="1 2">GL24</strain>
    </source>
</reference>
<proteinExistence type="predicted"/>
<comment type="caution">
    <text evidence="1">The sequence shown here is derived from an EMBL/GenBank/DDBJ whole genome shotgun (WGS) entry which is preliminary data.</text>
</comment>